<dbReference type="GO" id="GO:0008237">
    <property type="term" value="F:metallopeptidase activity"/>
    <property type="evidence" value="ECO:0007669"/>
    <property type="project" value="InterPro"/>
</dbReference>
<comment type="similarity">
    <text evidence="2">Belongs to the peptidase M43B family.</text>
</comment>
<feature type="domain" description="Peptidase M43 pregnancy-associated plasma-A" evidence="3">
    <location>
        <begin position="44"/>
        <end position="102"/>
    </location>
</feature>
<protein>
    <recommendedName>
        <fullName evidence="3">Peptidase M43 pregnancy-associated plasma-A domain-containing protein</fullName>
    </recommendedName>
</protein>
<evidence type="ECO:0000259" key="3">
    <source>
        <dbReference type="Pfam" id="PF05572"/>
    </source>
</evidence>
<dbReference type="Proteomes" id="UP001172102">
    <property type="component" value="Unassembled WGS sequence"/>
</dbReference>
<dbReference type="AlphaFoldDB" id="A0AA40AI78"/>
<dbReference type="EMBL" id="JAUKUA010000004">
    <property type="protein sequence ID" value="KAK0716309.1"/>
    <property type="molecule type" value="Genomic_DNA"/>
</dbReference>
<sequence>MPLRNGPSSIMLNVGVTFEWVPLAQDATFVLYHGGSNGGTLASAFFPNAKDLNYLLVYNAAFSLKDWKENMWKIFTHELGHVLGLRHEFAMDTNPTTGKEFEVQKAVQLGARNPDSRSGIDSTREFYALRDYAHGNPPRVVSTDISDYTLK</sequence>
<dbReference type="InterPro" id="IPR024079">
    <property type="entry name" value="MetalloPept_cat_dom_sf"/>
</dbReference>
<comment type="caution">
    <text evidence="4">The sequence shown here is derived from an EMBL/GenBank/DDBJ whole genome shotgun (WGS) entry which is preliminary data.</text>
</comment>
<comment type="function">
    <text evidence="1">Secreted metalloproteinase that allows assimilation of proteinaceous substrates.</text>
</comment>
<gene>
    <name evidence="4" type="ORF">B0H67DRAFT_601548</name>
</gene>
<evidence type="ECO:0000256" key="2">
    <source>
        <dbReference type="ARBA" id="ARBA00008721"/>
    </source>
</evidence>
<evidence type="ECO:0000313" key="5">
    <source>
        <dbReference type="Proteomes" id="UP001172102"/>
    </source>
</evidence>
<dbReference type="Gene3D" id="3.40.390.10">
    <property type="entry name" value="Collagenase (Catalytic Domain)"/>
    <property type="match status" value="1"/>
</dbReference>
<reference evidence="4" key="1">
    <citation type="submission" date="2023-06" db="EMBL/GenBank/DDBJ databases">
        <title>Genome-scale phylogeny and comparative genomics of the fungal order Sordariales.</title>
        <authorList>
            <consortium name="Lawrence Berkeley National Laboratory"/>
            <person name="Hensen N."/>
            <person name="Bonometti L."/>
            <person name="Westerberg I."/>
            <person name="Brannstrom I.O."/>
            <person name="Guillou S."/>
            <person name="Cros-Aarteil S."/>
            <person name="Calhoun S."/>
            <person name="Haridas S."/>
            <person name="Kuo A."/>
            <person name="Mondo S."/>
            <person name="Pangilinan J."/>
            <person name="Riley R."/>
            <person name="Labutti K."/>
            <person name="Andreopoulos B."/>
            <person name="Lipzen A."/>
            <person name="Chen C."/>
            <person name="Yanf M."/>
            <person name="Daum C."/>
            <person name="Ng V."/>
            <person name="Clum A."/>
            <person name="Steindorff A."/>
            <person name="Ohm R."/>
            <person name="Martin F."/>
            <person name="Silar P."/>
            <person name="Natvig D."/>
            <person name="Lalanne C."/>
            <person name="Gautier V."/>
            <person name="Ament-Velasquez S.L."/>
            <person name="Kruys A."/>
            <person name="Hutchinson M.I."/>
            <person name="Powell A.J."/>
            <person name="Barry K."/>
            <person name="Miller A.N."/>
            <person name="Grigoriev I.V."/>
            <person name="Debuchy R."/>
            <person name="Gladieux P."/>
            <person name="Thoren M.H."/>
            <person name="Johannesson H."/>
        </authorList>
    </citation>
    <scope>NUCLEOTIDE SEQUENCE</scope>
    <source>
        <strain evidence="4">SMH4607-1</strain>
    </source>
</reference>
<name>A0AA40AI78_9PEZI</name>
<keyword evidence="5" id="KW-1185">Reference proteome</keyword>
<evidence type="ECO:0000256" key="1">
    <source>
        <dbReference type="ARBA" id="ARBA00003174"/>
    </source>
</evidence>
<dbReference type="InterPro" id="IPR008754">
    <property type="entry name" value="Peptidase_M43"/>
</dbReference>
<dbReference type="Pfam" id="PF05572">
    <property type="entry name" value="Peptidase_M43"/>
    <property type="match status" value="1"/>
</dbReference>
<organism evidence="4 5">
    <name type="scientific">Lasiosphaeris hirsuta</name>
    <dbReference type="NCBI Taxonomy" id="260670"/>
    <lineage>
        <taxon>Eukaryota</taxon>
        <taxon>Fungi</taxon>
        <taxon>Dikarya</taxon>
        <taxon>Ascomycota</taxon>
        <taxon>Pezizomycotina</taxon>
        <taxon>Sordariomycetes</taxon>
        <taxon>Sordariomycetidae</taxon>
        <taxon>Sordariales</taxon>
        <taxon>Lasiosphaeriaceae</taxon>
        <taxon>Lasiosphaeris</taxon>
    </lineage>
</organism>
<proteinExistence type="inferred from homology"/>
<evidence type="ECO:0000313" key="4">
    <source>
        <dbReference type="EMBL" id="KAK0716309.1"/>
    </source>
</evidence>
<accession>A0AA40AI78</accession>
<dbReference type="SUPFAM" id="SSF55486">
    <property type="entry name" value="Metalloproteases ('zincins'), catalytic domain"/>
    <property type="match status" value="1"/>
</dbReference>